<dbReference type="InterPro" id="IPR012337">
    <property type="entry name" value="RNaseH-like_sf"/>
</dbReference>
<name>M9MCW4_PSEA3</name>
<keyword evidence="6" id="KW-0943">RNA-mediated gene silencing</keyword>
<keyword evidence="5" id="KW-0269">Exonuclease</keyword>
<dbReference type="PANTHER" id="PTHR23044:SF61">
    <property type="entry name" value="3'-5' EXORIBONUCLEASE 1-RELATED"/>
    <property type="match status" value="1"/>
</dbReference>
<evidence type="ECO:0000256" key="6">
    <source>
        <dbReference type="ARBA" id="ARBA00023158"/>
    </source>
</evidence>
<dbReference type="GO" id="GO:0000175">
    <property type="term" value="F:3'-5'-RNA exonuclease activity"/>
    <property type="evidence" value="ECO:0007669"/>
    <property type="project" value="InterPro"/>
</dbReference>
<dbReference type="CDD" id="cd06133">
    <property type="entry name" value="ERI-1_3'hExo_like"/>
    <property type="match status" value="1"/>
</dbReference>
<evidence type="ECO:0000256" key="5">
    <source>
        <dbReference type="ARBA" id="ARBA00022839"/>
    </source>
</evidence>
<keyword evidence="4" id="KW-0378">Hydrolase</keyword>
<feature type="region of interest" description="Disordered" evidence="7">
    <location>
        <begin position="386"/>
        <end position="417"/>
    </location>
</feature>
<gene>
    <name evidence="9" type="ORF">PANT_9d00324</name>
</gene>
<dbReference type="InterPro" id="IPR003034">
    <property type="entry name" value="SAP_dom"/>
</dbReference>
<organism evidence="9 10">
    <name type="scientific">Pseudozyma antarctica (strain T-34)</name>
    <name type="common">Yeast</name>
    <name type="synonym">Candida antarctica</name>
    <dbReference type="NCBI Taxonomy" id="1151754"/>
    <lineage>
        <taxon>Eukaryota</taxon>
        <taxon>Fungi</taxon>
        <taxon>Dikarya</taxon>
        <taxon>Basidiomycota</taxon>
        <taxon>Ustilaginomycotina</taxon>
        <taxon>Ustilaginomycetes</taxon>
        <taxon>Ustilaginales</taxon>
        <taxon>Ustilaginaceae</taxon>
        <taxon>Moesziomyces</taxon>
    </lineage>
</organism>
<dbReference type="PANTHER" id="PTHR23044">
    <property type="entry name" value="3'-5' EXONUCLEASE ERI1-RELATED"/>
    <property type="match status" value="1"/>
</dbReference>
<evidence type="ECO:0000313" key="10">
    <source>
        <dbReference type="Proteomes" id="UP000011976"/>
    </source>
</evidence>
<keyword evidence="3" id="KW-0540">Nuclease</keyword>
<evidence type="ECO:0000313" key="9">
    <source>
        <dbReference type="EMBL" id="GAC73908.1"/>
    </source>
</evidence>
<dbReference type="STRING" id="1151754.M9MCW4"/>
<dbReference type="Pfam" id="PF02037">
    <property type="entry name" value="SAP"/>
    <property type="match status" value="1"/>
</dbReference>
<dbReference type="SMART" id="SM00513">
    <property type="entry name" value="SAP"/>
    <property type="match status" value="1"/>
</dbReference>
<dbReference type="SUPFAM" id="SSF53098">
    <property type="entry name" value="Ribonuclease H-like"/>
    <property type="match status" value="1"/>
</dbReference>
<evidence type="ECO:0000256" key="4">
    <source>
        <dbReference type="ARBA" id="ARBA00022801"/>
    </source>
</evidence>
<sequence length="508" mass="56317">MASSLTVDELRSRLDALGLDTKGKKADLRLRLKKALRNANSASPANAQTQDVDADWEPEFDAFLVLDVEATCESTRKYRNLEHGYETGCFQYPNEIIELPVVLLRWNKDERRLDTAGVFHSFVRPTFRPQLTQFCRDLTGVTQAHIDAAPTWNDVVQSLLQFLVAQDLVEDASTGKSHMHNFRLRRGVAWISHGPADLRDFVIKQSWISARPRDRDHGAPPVFLRGPLIDIRKGIASLYKWEQEIKADQSRAASSRSTPFLEFGGDDGFQVISAPSGSSSSPVREDVRSTGLSPHDQSLAGLLDLLNIGPFQGRQHCGMDDTRNIARLAVELARRIELASHGTQVLLSKSYEALDGNIETNAEVLELDKPTAGHRAAQMEKLTLRPNRSRSGIPPSPVWNASHSSSSVTDRPRTCTPTQSTHLNMTVAASVLGYAGLGFITRCYALGIQKRNIFDNLGGHAMMMTAFGALGYYVHGLEGRQLELIAHKKEQILKNRERIAAASSKDDE</sequence>
<evidence type="ECO:0000259" key="8">
    <source>
        <dbReference type="PROSITE" id="PS50800"/>
    </source>
</evidence>
<dbReference type="InterPro" id="IPR047201">
    <property type="entry name" value="ERI-1_3'hExo-like"/>
</dbReference>
<dbReference type="Gene3D" id="1.10.720.30">
    <property type="entry name" value="SAP domain"/>
    <property type="match status" value="1"/>
</dbReference>
<dbReference type="SUPFAM" id="SSF68906">
    <property type="entry name" value="SAP domain"/>
    <property type="match status" value="1"/>
</dbReference>
<dbReference type="EMBL" id="DF196775">
    <property type="protein sequence ID" value="GAC73908.1"/>
    <property type="molecule type" value="Genomic_DNA"/>
</dbReference>
<dbReference type="Pfam" id="PF00929">
    <property type="entry name" value="RNase_T"/>
    <property type="match status" value="1"/>
</dbReference>
<dbReference type="InterPro" id="IPR051274">
    <property type="entry name" value="3-5_Exoribonuclease"/>
</dbReference>
<dbReference type="SMART" id="SM00479">
    <property type="entry name" value="EXOIII"/>
    <property type="match status" value="1"/>
</dbReference>
<dbReference type="GO" id="GO:0005737">
    <property type="term" value="C:cytoplasm"/>
    <property type="evidence" value="ECO:0007669"/>
    <property type="project" value="UniProtKB-SubCell"/>
</dbReference>
<dbReference type="Gene3D" id="3.30.420.10">
    <property type="entry name" value="Ribonuclease H-like superfamily/Ribonuclease H"/>
    <property type="match status" value="1"/>
</dbReference>
<dbReference type="InterPro" id="IPR013520">
    <property type="entry name" value="Ribonucl_H"/>
</dbReference>
<comment type="subcellular location">
    <subcellularLocation>
        <location evidence="1">Cytoplasm</location>
    </subcellularLocation>
</comment>
<dbReference type="GO" id="GO:0003676">
    <property type="term" value="F:nucleic acid binding"/>
    <property type="evidence" value="ECO:0007669"/>
    <property type="project" value="InterPro"/>
</dbReference>
<feature type="compositionally biased region" description="Polar residues" evidence="7">
    <location>
        <begin position="399"/>
        <end position="417"/>
    </location>
</feature>
<evidence type="ECO:0000256" key="3">
    <source>
        <dbReference type="ARBA" id="ARBA00022722"/>
    </source>
</evidence>
<keyword evidence="2" id="KW-0963">Cytoplasm</keyword>
<dbReference type="AlphaFoldDB" id="M9MCW4"/>
<protein>
    <recommendedName>
        <fullName evidence="8">SAP domain-containing protein</fullName>
    </recommendedName>
</protein>
<proteinExistence type="predicted"/>
<dbReference type="GO" id="GO:0031047">
    <property type="term" value="P:regulatory ncRNA-mediated gene silencing"/>
    <property type="evidence" value="ECO:0007669"/>
    <property type="project" value="UniProtKB-KW"/>
</dbReference>
<feature type="domain" description="SAP" evidence="8">
    <location>
        <begin position="2"/>
        <end position="36"/>
    </location>
</feature>
<accession>M9MCW4</accession>
<reference evidence="10" key="1">
    <citation type="journal article" date="2013" name="Genome Announc.">
        <title>Genome sequence of the basidiomycetous yeast Pseudozyma antarctica T-34, a producer of the glycolipid biosurfactants mannosylerythritol lipids.</title>
        <authorList>
            <person name="Morita T."/>
            <person name="Koike H."/>
            <person name="Koyama Y."/>
            <person name="Hagiwara H."/>
            <person name="Ito E."/>
            <person name="Fukuoka T."/>
            <person name="Imura T."/>
            <person name="Machida M."/>
            <person name="Kitamoto D."/>
        </authorList>
    </citation>
    <scope>NUCLEOTIDE SEQUENCE [LARGE SCALE GENOMIC DNA]</scope>
    <source>
        <strain evidence="10">T-34</strain>
    </source>
</reference>
<dbReference type="Proteomes" id="UP000011976">
    <property type="component" value="Unassembled WGS sequence"/>
</dbReference>
<dbReference type="PROSITE" id="PS50800">
    <property type="entry name" value="SAP"/>
    <property type="match status" value="1"/>
</dbReference>
<evidence type="ECO:0000256" key="7">
    <source>
        <dbReference type="SAM" id="MobiDB-lite"/>
    </source>
</evidence>
<dbReference type="OrthoDB" id="448399at2759"/>
<feature type="region of interest" description="Disordered" evidence="7">
    <location>
        <begin position="274"/>
        <end position="294"/>
    </location>
</feature>
<dbReference type="InterPro" id="IPR036361">
    <property type="entry name" value="SAP_dom_sf"/>
</dbReference>
<evidence type="ECO:0000256" key="2">
    <source>
        <dbReference type="ARBA" id="ARBA00022490"/>
    </source>
</evidence>
<evidence type="ECO:0000256" key="1">
    <source>
        <dbReference type="ARBA" id="ARBA00004496"/>
    </source>
</evidence>
<dbReference type="InterPro" id="IPR036397">
    <property type="entry name" value="RNaseH_sf"/>
</dbReference>